<keyword evidence="1" id="KW-0472">Membrane</keyword>
<accession>A0ABY5NU48</accession>
<evidence type="ECO:0000313" key="2">
    <source>
        <dbReference type="EMBL" id="UUV22116.1"/>
    </source>
</evidence>
<proteinExistence type="predicted"/>
<evidence type="ECO:0000313" key="3">
    <source>
        <dbReference type="Proteomes" id="UP001317001"/>
    </source>
</evidence>
<feature type="transmembrane region" description="Helical" evidence="1">
    <location>
        <begin position="20"/>
        <end position="40"/>
    </location>
</feature>
<keyword evidence="3" id="KW-1185">Reference proteome</keyword>
<keyword evidence="1" id="KW-1133">Transmembrane helix</keyword>
<keyword evidence="1" id="KW-0812">Transmembrane</keyword>
<organism evidence="2 3">
    <name type="scientific">Paenimyroides aestuarii</name>
    <dbReference type="NCBI Taxonomy" id="2968490"/>
    <lineage>
        <taxon>Bacteria</taxon>
        <taxon>Pseudomonadati</taxon>
        <taxon>Bacteroidota</taxon>
        <taxon>Flavobacteriia</taxon>
        <taxon>Flavobacteriales</taxon>
        <taxon>Flavobacteriaceae</taxon>
        <taxon>Paenimyroides</taxon>
    </lineage>
</organism>
<dbReference type="EMBL" id="CP102382">
    <property type="protein sequence ID" value="UUV22116.1"/>
    <property type="molecule type" value="Genomic_DNA"/>
</dbReference>
<sequence>MKVLLTMFKAESNSYEIGYNVGYIAFSVIKIVITVLLWSIGIRWTKRS</sequence>
<name>A0ABY5NU48_9FLAO</name>
<protein>
    <recommendedName>
        <fullName evidence="4">NADH dehydrogenase subunit 1</fullName>
    </recommendedName>
</protein>
<dbReference type="RefSeq" id="WP_257500033.1">
    <property type="nucleotide sequence ID" value="NZ_CP102382.1"/>
</dbReference>
<gene>
    <name evidence="2" type="ORF">NPX36_03465</name>
</gene>
<reference evidence="2 3" key="1">
    <citation type="submission" date="2022-08" db="EMBL/GenBank/DDBJ databases">
        <title>Myroides zhujiangensis sp. nov., a novel bacterium isolated from sediment in the Pearl River Estuary.</title>
        <authorList>
            <person name="Cui L."/>
        </authorList>
    </citation>
    <scope>NUCLEOTIDE SEQUENCE [LARGE SCALE GENOMIC DNA]</scope>
    <source>
        <strain evidence="2 3">SCSIO 72103</strain>
    </source>
</reference>
<evidence type="ECO:0008006" key="4">
    <source>
        <dbReference type="Google" id="ProtNLM"/>
    </source>
</evidence>
<evidence type="ECO:0000256" key="1">
    <source>
        <dbReference type="SAM" id="Phobius"/>
    </source>
</evidence>
<dbReference type="Proteomes" id="UP001317001">
    <property type="component" value="Chromosome"/>
</dbReference>